<gene>
    <name evidence="3" type="ORF">EXIGUO9Y_230060</name>
</gene>
<protein>
    <recommendedName>
        <fullName evidence="5">DUF2325 domain-containing protein</fullName>
    </recommendedName>
</protein>
<accession>A0A653I839</accession>
<evidence type="ECO:0000256" key="2">
    <source>
        <dbReference type="SAM" id="MobiDB-lite"/>
    </source>
</evidence>
<evidence type="ECO:0000256" key="1">
    <source>
        <dbReference type="ARBA" id="ARBA00007189"/>
    </source>
</evidence>
<reference evidence="3 4" key="1">
    <citation type="submission" date="2019-10" db="EMBL/GenBank/DDBJ databases">
        <authorList>
            <person name="Karimi E."/>
        </authorList>
    </citation>
    <scope>NUCLEOTIDE SEQUENCE [LARGE SCALE GENOMIC DNA]</scope>
    <source>
        <strain evidence="3">Exiguobacterium sp. 9Y</strain>
    </source>
</reference>
<feature type="region of interest" description="Disordered" evidence="2">
    <location>
        <begin position="236"/>
        <end position="258"/>
    </location>
</feature>
<feature type="compositionally biased region" description="Polar residues" evidence="2">
    <location>
        <begin position="237"/>
        <end position="257"/>
    </location>
</feature>
<dbReference type="RefSeq" id="WP_159173204.1">
    <property type="nucleotide sequence ID" value="NZ_LR732312.1"/>
</dbReference>
<comment type="similarity">
    <text evidence="1">Belongs to the UPF0751 family.</text>
</comment>
<keyword evidence="4" id="KW-1185">Reference proteome</keyword>
<evidence type="ECO:0000313" key="3">
    <source>
        <dbReference type="EMBL" id="VWX35281.1"/>
    </source>
</evidence>
<dbReference type="EMBL" id="CABWKQ010000016">
    <property type="protein sequence ID" value="VWX35281.1"/>
    <property type="molecule type" value="Genomic_DNA"/>
</dbReference>
<sequence>MMHHVIERAKELVTSKLNIVETADDWDLLLEEINGIDEWVQLSQYYAPRQTTTKLVERSETPSSLPIKMIQERKEEVERTVEQRYSYTFERQLKGGSLREWANSHVSETEIRDWNLEHGMEVRVQVLHQDERRTSLEILAVVATDQVKPLAERIVFEKCIVKNHGIIEATIDGPLQDETGKPFYYTTPLEDMRFFQLKAGQLVDLVMWKGHPETLTIVWKHAFHYEVPIVTELPQRDVSSGSPESAATSLANKQTKTGRYDKMMQRKPKAKKVKKERRLREKKTHQLERLDTTTLPGQPIEFVDKTALDFASYDGMRLVIVGNEQQRAVYRDFFAETGIELIHLGGDAQAAKKIACLAKKTDAIVVVKSRVSHAAAAHVLVQAKKHDIPFAIERLDGRRSLYTACQQQLEKAAVQKIKKDKR</sequence>
<dbReference type="InterPro" id="IPR016772">
    <property type="entry name" value="UCP020408"/>
</dbReference>
<dbReference type="Proteomes" id="UP000439752">
    <property type="component" value="Unassembled WGS sequence"/>
</dbReference>
<name>A0A653I839_9BACL</name>
<proteinExistence type="inferred from homology"/>
<evidence type="ECO:0000313" key="4">
    <source>
        <dbReference type="Proteomes" id="UP000439752"/>
    </source>
</evidence>
<evidence type="ECO:0008006" key="5">
    <source>
        <dbReference type="Google" id="ProtNLM"/>
    </source>
</evidence>
<dbReference type="Pfam" id="PF10087">
    <property type="entry name" value="DUF2325"/>
    <property type="match status" value="1"/>
</dbReference>
<organism evidence="3 4">
    <name type="scientific">Exiguobacterium oxidotolerans</name>
    <dbReference type="NCBI Taxonomy" id="223958"/>
    <lineage>
        <taxon>Bacteria</taxon>
        <taxon>Bacillati</taxon>
        <taxon>Bacillota</taxon>
        <taxon>Bacilli</taxon>
        <taxon>Bacillales</taxon>
        <taxon>Bacillales Family XII. Incertae Sedis</taxon>
        <taxon>Exiguobacterium</taxon>
    </lineage>
</organism>
<dbReference type="AlphaFoldDB" id="A0A653I839"/>